<evidence type="ECO:0000259" key="5">
    <source>
        <dbReference type="PROSITE" id="PS50931"/>
    </source>
</evidence>
<name>A0ABP9FF69_9GAMM</name>
<evidence type="ECO:0000313" key="6">
    <source>
        <dbReference type="EMBL" id="GAA4898897.1"/>
    </source>
</evidence>
<proteinExistence type="inferred from homology"/>
<feature type="domain" description="HTH lysR-type" evidence="5">
    <location>
        <begin position="38"/>
        <end position="95"/>
    </location>
</feature>
<dbReference type="InterPro" id="IPR036388">
    <property type="entry name" value="WH-like_DNA-bd_sf"/>
</dbReference>
<dbReference type="EMBL" id="BAABJZ010000100">
    <property type="protein sequence ID" value="GAA4898897.1"/>
    <property type="molecule type" value="Genomic_DNA"/>
</dbReference>
<dbReference type="SUPFAM" id="SSF53850">
    <property type="entry name" value="Periplasmic binding protein-like II"/>
    <property type="match status" value="1"/>
</dbReference>
<evidence type="ECO:0000256" key="4">
    <source>
        <dbReference type="ARBA" id="ARBA00023163"/>
    </source>
</evidence>
<keyword evidence="3" id="KW-0238">DNA-binding</keyword>
<reference evidence="7" key="1">
    <citation type="journal article" date="2019" name="Int. J. Syst. Evol. Microbiol.">
        <title>The Global Catalogue of Microorganisms (GCM) 10K type strain sequencing project: providing services to taxonomists for standard genome sequencing and annotation.</title>
        <authorList>
            <consortium name="The Broad Institute Genomics Platform"/>
            <consortium name="The Broad Institute Genome Sequencing Center for Infectious Disease"/>
            <person name="Wu L."/>
            <person name="Ma J."/>
        </authorList>
    </citation>
    <scope>NUCLEOTIDE SEQUENCE [LARGE SCALE GENOMIC DNA]</scope>
    <source>
        <strain evidence="7">JCM 18401</strain>
    </source>
</reference>
<dbReference type="Gene3D" id="1.10.10.10">
    <property type="entry name" value="Winged helix-like DNA-binding domain superfamily/Winged helix DNA-binding domain"/>
    <property type="match status" value="1"/>
</dbReference>
<dbReference type="PANTHER" id="PTHR30126:SF91">
    <property type="entry name" value="LYSR FAMILY TRANSCRIPTIONAL REGULATOR"/>
    <property type="match status" value="1"/>
</dbReference>
<accession>A0ABP9FF69</accession>
<dbReference type="Gene3D" id="3.40.190.290">
    <property type="match status" value="1"/>
</dbReference>
<comment type="caution">
    <text evidence="6">The sequence shown here is derived from an EMBL/GenBank/DDBJ whole genome shotgun (WGS) entry which is preliminary data.</text>
</comment>
<dbReference type="Pfam" id="PF00126">
    <property type="entry name" value="HTH_1"/>
    <property type="match status" value="1"/>
</dbReference>
<dbReference type="Proteomes" id="UP001499988">
    <property type="component" value="Unassembled WGS sequence"/>
</dbReference>
<protein>
    <submittedName>
        <fullName evidence="6">LysR family transcriptional regulator</fullName>
    </submittedName>
</protein>
<keyword evidence="2" id="KW-0805">Transcription regulation</keyword>
<dbReference type="InterPro" id="IPR036390">
    <property type="entry name" value="WH_DNA-bd_sf"/>
</dbReference>
<dbReference type="PANTHER" id="PTHR30126">
    <property type="entry name" value="HTH-TYPE TRANSCRIPTIONAL REGULATOR"/>
    <property type="match status" value="1"/>
</dbReference>
<evidence type="ECO:0000256" key="1">
    <source>
        <dbReference type="ARBA" id="ARBA00009437"/>
    </source>
</evidence>
<organism evidence="6 7">
    <name type="scientific">Ferrimonas pelagia</name>
    <dbReference type="NCBI Taxonomy" id="1177826"/>
    <lineage>
        <taxon>Bacteria</taxon>
        <taxon>Pseudomonadati</taxon>
        <taxon>Pseudomonadota</taxon>
        <taxon>Gammaproteobacteria</taxon>
        <taxon>Alteromonadales</taxon>
        <taxon>Ferrimonadaceae</taxon>
        <taxon>Ferrimonas</taxon>
    </lineage>
</organism>
<dbReference type="InterPro" id="IPR000847">
    <property type="entry name" value="LysR_HTH_N"/>
</dbReference>
<dbReference type="PROSITE" id="PS50931">
    <property type="entry name" value="HTH_LYSR"/>
    <property type="match status" value="1"/>
</dbReference>
<gene>
    <name evidence="6" type="ORF">GCM10023333_35530</name>
</gene>
<keyword evidence="4" id="KW-0804">Transcription</keyword>
<dbReference type="InterPro" id="IPR005119">
    <property type="entry name" value="LysR_subst-bd"/>
</dbReference>
<comment type="similarity">
    <text evidence="1">Belongs to the LysR transcriptional regulatory family.</text>
</comment>
<dbReference type="Pfam" id="PF03466">
    <property type="entry name" value="LysR_substrate"/>
    <property type="match status" value="1"/>
</dbReference>
<keyword evidence="7" id="KW-1185">Reference proteome</keyword>
<evidence type="ECO:0000256" key="3">
    <source>
        <dbReference type="ARBA" id="ARBA00023125"/>
    </source>
</evidence>
<sequence length="332" mass="37215">MGISHRLKKVQAETIATPTFIHMHYDGVSRSLVVALMITLDQITCFQAVYQCGSYSSAGRQLNKDRTTVREHILALEDLLNAPVFVVEGKKAVATELAHYLYPRANLMYKQAHEFMRAAISAQQHQLTELTLCYDTQAPQALLLAFDQAIAHEAPYLNVHYLHRNRDESTAALEQHQAQMALVITKGGSYTSEHVGMLNLGGVDFRAYAHPNSALCQQEFLSLNTLSSELQWVVENSMQTALQLLNISSKQQVISNIDLLVGMLAHRGWALLNSQDAAVYVEQGRLQELQLEQMARSYHANVALFYDLSLSDNPQIQQLLKIAAQLGRRLLK</sequence>
<evidence type="ECO:0000256" key="2">
    <source>
        <dbReference type="ARBA" id="ARBA00023015"/>
    </source>
</evidence>
<dbReference type="SUPFAM" id="SSF46785">
    <property type="entry name" value="Winged helix' DNA-binding domain"/>
    <property type="match status" value="1"/>
</dbReference>
<evidence type="ECO:0000313" key="7">
    <source>
        <dbReference type="Proteomes" id="UP001499988"/>
    </source>
</evidence>